<evidence type="ECO:0000313" key="1">
    <source>
        <dbReference type="EMBL" id="GFP79715.1"/>
    </source>
</evidence>
<protein>
    <submittedName>
        <fullName evidence="1">B-box zinc finger protein 20</fullName>
    </submittedName>
</protein>
<sequence>MFVSKRQQLFSAPLTRLPFDTAVTIESTTPISSLTSILVFLSLILNSNNHRSATFARKGKYCCFVKKTELFYAESAMFQYIKPMNLPKSTTGFY</sequence>
<dbReference type="EMBL" id="BMAC01000011">
    <property type="protein sequence ID" value="GFP79715.1"/>
    <property type="molecule type" value="Genomic_DNA"/>
</dbReference>
<evidence type="ECO:0000313" key="2">
    <source>
        <dbReference type="Proteomes" id="UP000653305"/>
    </source>
</evidence>
<dbReference type="Proteomes" id="UP000653305">
    <property type="component" value="Unassembled WGS sequence"/>
</dbReference>
<organism evidence="1 2">
    <name type="scientific">Phtheirospermum japonicum</name>
    <dbReference type="NCBI Taxonomy" id="374723"/>
    <lineage>
        <taxon>Eukaryota</taxon>
        <taxon>Viridiplantae</taxon>
        <taxon>Streptophyta</taxon>
        <taxon>Embryophyta</taxon>
        <taxon>Tracheophyta</taxon>
        <taxon>Spermatophyta</taxon>
        <taxon>Magnoliopsida</taxon>
        <taxon>eudicotyledons</taxon>
        <taxon>Gunneridae</taxon>
        <taxon>Pentapetalae</taxon>
        <taxon>asterids</taxon>
        <taxon>lamiids</taxon>
        <taxon>Lamiales</taxon>
        <taxon>Orobanchaceae</taxon>
        <taxon>Orobanchaceae incertae sedis</taxon>
        <taxon>Phtheirospermum</taxon>
    </lineage>
</organism>
<name>A0A830B6I9_9LAMI</name>
<keyword evidence="2" id="KW-1185">Reference proteome</keyword>
<accession>A0A830B6I9</accession>
<comment type="caution">
    <text evidence="1">The sequence shown here is derived from an EMBL/GenBank/DDBJ whole genome shotgun (WGS) entry which is preliminary data.</text>
</comment>
<dbReference type="AlphaFoldDB" id="A0A830B6I9"/>
<proteinExistence type="predicted"/>
<gene>
    <name evidence="1" type="ORF">PHJA_000115000</name>
</gene>
<reference evidence="1" key="1">
    <citation type="submission" date="2020-07" db="EMBL/GenBank/DDBJ databases">
        <title>Ethylene signaling mediates host invasion by parasitic plants.</title>
        <authorList>
            <person name="Yoshida S."/>
        </authorList>
    </citation>
    <scope>NUCLEOTIDE SEQUENCE</scope>
    <source>
        <strain evidence="1">Okayama</strain>
    </source>
</reference>